<evidence type="ECO:0000256" key="1">
    <source>
        <dbReference type="ARBA" id="ARBA00022679"/>
    </source>
</evidence>
<evidence type="ECO:0000313" key="4">
    <source>
        <dbReference type="EMBL" id="MDQ2088996.1"/>
    </source>
</evidence>
<dbReference type="Proteomes" id="UP001226762">
    <property type="component" value="Unassembled WGS sequence"/>
</dbReference>
<keyword evidence="2" id="KW-0012">Acyltransferase</keyword>
<reference evidence="4" key="2">
    <citation type="submission" date="2023-02" db="EMBL/GenBank/DDBJ databases">
        <title>'Rhodoalgimonas zhirmunskyi' gen. nov., isolated from a red alga.</title>
        <authorList>
            <person name="Nedashkovskaya O.I."/>
            <person name="Otstavnykh N.Y."/>
            <person name="Bystritskaya E.P."/>
            <person name="Balabanova L.A."/>
            <person name="Isaeva M.P."/>
        </authorList>
    </citation>
    <scope>NUCLEOTIDE SEQUENCE</scope>
    <source>
        <strain evidence="4">KCTC 52189</strain>
    </source>
</reference>
<dbReference type="InterPro" id="IPR050832">
    <property type="entry name" value="Bact_Acetyltransf"/>
</dbReference>
<dbReference type="CDD" id="cd04301">
    <property type="entry name" value="NAT_SF"/>
    <property type="match status" value="1"/>
</dbReference>
<dbReference type="Pfam" id="PF00583">
    <property type="entry name" value="Acetyltransf_1"/>
    <property type="match status" value="1"/>
</dbReference>
<sequence length="153" mass="16949">MTTTIIRLAQERDLAALGAMVGAQAAHHGDAAATSEDLRRRDILSNHPWVRVWVAEAQGRLVGYVACTRRVQMQFGKRGIDLHHLFVVEDRRGQGVGTALVDVARDWARDEACSVVMVGTEPGNIRAQRFYLGLSFQQVTVEGVRFVLPVEAR</sequence>
<feature type="domain" description="N-acetyltransferase" evidence="3">
    <location>
        <begin position="4"/>
        <end position="151"/>
    </location>
</feature>
<name>A0AAE3W9B8_9RHOB</name>
<gene>
    <name evidence="4" type="ORF">NO357_03660</name>
</gene>
<dbReference type="InterPro" id="IPR000182">
    <property type="entry name" value="GNAT_dom"/>
</dbReference>
<dbReference type="AlphaFoldDB" id="A0AAE3W9B8"/>
<reference evidence="4" key="1">
    <citation type="submission" date="2022-07" db="EMBL/GenBank/DDBJ databases">
        <authorList>
            <person name="Otstavnykh N."/>
            <person name="Isaeva M."/>
            <person name="Bystritskaya E."/>
        </authorList>
    </citation>
    <scope>NUCLEOTIDE SEQUENCE</scope>
    <source>
        <strain evidence="4">KCTC 52189</strain>
    </source>
</reference>
<comment type="caution">
    <text evidence="4">The sequence shown here is derived from an EMBL/GenBank/DDBJ whole genome shotgun (WGS) entry which is preliminary data.</text>
</comment>
<evidence type="ECO:0000313" key="5">
    <source>
        <dbReference type="Proteomes" id="UP001226762"/>
    </source>
</evidence>
<accession>A0AAE3W9B8</accession>
<dbReference type="GO" id="GO:0016747">
    <property type="term" value="F:acyltransferase activity, transferring groups other than amino-acyl groups"/>
    <property type="evidence" value="ECO:0007669"/>
    <property type="project" value="InterPro"/>
</dbReference>
<organism evidence="4 5">
    <name type="scientific">Marimonas arenosa</name>
    <dbReference type="NCBI Taxonomy" id="1795305"/>
    <lineage>
        <taxon>Bacteria</taxon>
        <taxon>Pseudomonadati</taxon>
        <taxon>Pseudomonadota</taxon>
        <taxon>Alphaproteobacteria</taxon>
        <taxon>Rhodobacterales</taxon>
        <taxon>Paracoccaceae</taxon>
        <taxon>Marimonas</taxon>
    </lineage>
</organism>
<keyword evidence="1" id="KW-0808">Transferase</keyword>
<dbReference type="PROSITE" id="PS51186">
    <property type="entry name" value="GNAT"/>
    <property type="match status" value="1"/>
</dbReference>
<dbReference type="InterPro" id="IPR016181">
    <property type="entry name" value="Acyl_CoA_acyltransferase"/>
</dbReference>
<protein>
    <submittedName>
        <fullName evidence="4">GNAT family N-acetyltransferase</fullName>
    </submittedName>
</protein>
<dbReference type="RefSeq" id="WP_306734251.1">
    <property type="nucleotide sequence ID" value="NZ_JANHAX010000001.1"/>
</dbReference>
<dbReference type="Gene3D" id="3.40.630.30">
    <property type="match status" value="1"/>
</dbReference>
<dbReference type="SUPFAM" id="SSF55729">
    <property type="entry name" value="Acyl-CoA N-acyltransferases (Nat)"/>
    <property type="match status" value="1"/>
</dbReference>
<evidence type="ECO:0000259" key="3">
    <source>
        <dbReference type="PROSITE" id="PS51186"/>
    </source>
</evidence>
<dbReference type="EMBL" id="JANHAX010000001">
    <property type="protein sequence ID" value="MDQ2088996.1"/>
    <property type="molecule type" value="Genomic_DNA"/>
</dbReference>
<keyword evidence="5" id="KW-1185">Reference proteome</keyword>
<proteinExistence type="predicted"/>
<dbReference type="PANTHER" id="PTHR43877">
    <property type="entry name" value="AMINOALKYLPHOSPHONATE N-ACETYLTRANSFERASE-RELATED-RELATED"/>
    <property type="match status" value="1"/>
</dbReference>
<evidence type="ECO:0000256" key="2">
    <source>
        <dbReference type="ARBA" id="ARBA00023315"/>
    </source>
</evidence>